<keyword evidence="1" id="KW-0472">Membrane</keyword>
<protein>
    <recommendedName>
        <fullName evidence="4">YokE-like PH domain-containing protein</fullName>
    </recommendedName>
</protein>
<evidence type="ECO:0000313" key="2">
    <source>
        <dbReference type="EMBL" id="MFD0963694.1"/>
    </source>
</evidence>
<evidence type="ECO:0000256" key="1">
    <source>
        <dbReference type="SAM" id="Phobius"/>
    </source>
</evidence>
<sequence length="122" mass="14730">MKHSEYKEKDSVILLKKKTEDSFFETMLSESVLGFLYFLFRRKKYDYLIVTKTSVLKYYKNKLFKEYSITDLENLVYCPISFSLKLNHDDTFKISLVNFRISYEESKIIQQNLEGFKQLFLN</sequence>
<gene>
    <name evidence="2" type="ORF">ACFQ1O_06730</name>
</gene>
<dbReference type="Proteomes" id="UP001596997">
    <property type="component" value="Unassembled WGS sequence"/>
</dbReference>
<keyword evidence="1" id="KW-0812">Transmembrane</keyword>
<keyword evidence="1" id="KW-1133">Transmembrane helix</keyword>
<comment type="caution">
    <text evidence="2">The sequence shown here is derived from an EMBL/GenBank/DDBJ whole genome shotgun (WGS) entry which is preliminary data.</text>
</comment>
<evidence type="ECO:0000313" key="3">
    <source>
        <dbReference type="Proteomes" id="UP001596997"/>
    </source>
</evidence>
<accession>A0ABW3I1Z3</accession>
<dbReference type="RefSeq" id="WP_377714659.1">
    <property type="nucleotide sequence ID" value="NZ_JBHTJM010000006.1"/>
</dbReference>
<reference evidence="3" key="1">
    <citation type="journal article" date="2019" name="Int. J. Syst. Evol. Microbiol.">
        <title>The Global Catalogue of Microorganisms (GCM) 10K type strain sequencing project: providing services to taxonomists for standard genome sequencing and annotation.</title>
        <authorList>
            <consortium name="The Broad Institute Genomics Platform"/>
            <consortium name="The Broad Institute Genome Sequencing Center for Infectious Disease"/>
            <person name="Wu L."/>
            <person name="Ma J."/>
        </authorList>
    </citation>
    <scope>NUCLEOTIDE SEQUENCE [LARGE SCALE GENOMIC DNA]</scope>
    <source>
        <strain evidence="3">CCUG 62114</strain>
    </source>
</reference>
<name>A0ABW3I1Z3_9FLAO</name>
<evidence type="ECO:0008006" key="4">
    <source>
        <dbReference type="Google" id="ProtNLM"/>
    </source>
</evidence>
<keyword evidence="3" id="KW-1185">Reference proteome</keyword>
<proteinExistence type="predicted"/>
<feature type="transmembrane region" description="Helical" evidence="1">
    <location>
        <begin position="22"/>
        <end position="40"/>
    </location>
</feature>
<dbReference type="EMBL" id="JBHTJM010000006">
    <property type="protein sequence ID" value="MFD0963694.1"/>
    <property type="molecule type" value="Genomic_DNA"/>
</dbReference>
<organism evidence="2 3">
    <name type="scientific">Pseudofulvibacter geojedonensis</name>
    <dbReference type="NCBI Taxonomy" id="1123758"/>
    <lineage>
        <taxon>Bacteria</taxon>
        <taxon>Pseudomonadati</taxon>
        <taxon>Bacteroidota</taxon>
        <taxon>Flavobacteriia</taxon>
        <taxon>Flavobacteriales</taxon>
        <taxon>Flavobacteriaceae</taxon>
        <taxon>Pseudofulvibacter</taxon>
    </lineage>
</organism>